<organism evidence="3">
    <name type="scientific">Siphoviridae sp. ctCQc22</name>
    <dbReference type="NCBI Taxonomy" id="2827807"/>
    <lineage>
        <taxon>Viruses</taxon>
        <taxon>Duplodnaviria</taxon>
        <taxon>Heunggongvirae</taxon>
        <taxon>Uroviricota</taxon>
        <taxon>Caudoviricetes</taxon>
    </lineage>
</organism>
<protein>
    <recommendedName>
        <fullName evidence="2">DUF7210 domain-containing protein</fullName>
    </recommendedName>
</protein>
<feature type="domain" description="DUF7210" evidence="2">
    <location>
        <begin position="3"/>
        <end position="38"/>
    </location>
</feature>
<name>A0A8S5SY13_9CAUD</name>
<evidence type="ECO:0000313" key="3">
    <source>
        <dbReference type="EMBL" id="DAF55442.1"/>
    </source>
</evidence>
<dbReference type="InterPro" id="IPR055634">
    <property type="entry name" value="DUF7210"/>
</dbReference>
<feature type="compositionally biased region" description="Basic and acidic residues" evidence="1">
    <location>
        <begin position="47"/>
        <end position="56"/>
    </location>
</feature>
<accession>A0A8S5SY13</accession>
<feature type="region of interest" description="Disordered" evidence="1">
    <location>
        <begin position="42"/>
        <end position="93"/>
    </location>
</feature>
<proteinExistence type="predicted"/>
<sequence length="93" mass="9928">MKQIKLNQPHVHAGISYAAGDVIEVTDADAAYLIRHQIGVNGKSAVKKSDESDKPTEQVASEQSAQSEQQPGDNAENPPSADGETENQNQGEQ</sequence>
<dbReference type="EMBL" id="BK032691">
    <property type="protein sequence ID" value="DAF55442.1"/>
    <property type="molecule type" value="Genomic_DNA"/>
</dbReference>
<dbReference type="Pfam" id="PF23843">
    <property type="entry name" value="DUF7210"/>
    <property type="match status" value="1"/>
</dbReference>
<evidence type="ECO:0000256" key="1">
    <source>
        <dbReference type="SAM" id="MobiDB-lite"/>
    </source>
</evidence>
<evidence type="ECO:0000259" key="2">
    <source>
        <dbReference type="Pfam" id="PF23843"/>
    </source>
</evidence>
<feature type="compositionally biased region" description="Low complexity" evidence="1">
    <location>
        <begin position="57"/>
        <end position="70"/>
    </location>
</feature>
<reference evidence="3" key="1">
    <citation type="journal article" date="2021" name="Proc. Natl. Acad. Sci. U.S.A.">
        <title>A Catalog of Tens of Thousands of Viruses from Human Metagenomes Reveals Hidden Associations with Chronic Diseases.</title>
        <authorList>
            <person name="Tisza M.J."/>
            <person name="Buck C.B."/>
        </authorList>
    </citation>
    <scope>NUCLEOTIDE SEQUENCE</scope>
    <source>
        <strain evidence="3">CtCQc22</strain>
    </source>
</reference>